<dbReference type="EMBL" id="JBBMFK010000042">
    <property type="protein sequence ID" value="MEQ2445056.1"/>
    <property type="molecule type" value="Genomic_DNA"/>
</dbReference>
<dbReference type="SUPFAM" id="SSF49464">
    <property type="entry name" value="Carboxypeptidase regulatory domain-like"/>
    <property type="match status" value="1"/>
</dbReference>
<keyword evidence="2" id="KW-1185">Reference proteome</keyword>
<organism evidence="1 2">
    <name type="scientific">Pseudoflavonifractor intestinihominis</name>
    <dbReference type="NCBI Taxonomy" id="3133171"/>
    <lineage>
        <taxon>Bacteria</taxon>
        <taxon>Bacillati</taxon>
        <taxon>Bacillota</taxon>
        <taxon>Clostridia</taxon>
        <taxon>Eubacteriales</taxon>
        <taxon>Oscillospiraceae</taxon>
        <taxon>Pseudoflavonifractor</taxon>
    </lineage>
</organism>
<reference evidence="1 2" key="1">
    <citation type="submission" date="2024-03" db="EMBL/GenBank/DDBJ databases">
        <title>Human intestinal bacterial collection.</title>
        <authorList>
            <person name="Pauvert C."/>
            <person name="Hitch T.C.A."/>
            <person name="Clavel T."/>
        </authorList>
    </citation>
    <scope>NUCLEOTIDE SEQUENCE [LARGE SCALE GENOMIC DNA]</scope>
    <source>
        <strain evidence="1 2">CLA-AP-H29</strain>
    </source>
</reference>
<dbReference type="InterPro" id="IPR008969">
    <property type="entry name" value="CarboxyPept-like_regulatory"/>
</dbReference>
<comment type="caution">
    <text evidence="1">The sequence shown here is derived from an EMBL/GenBank/DDBJ whole genome shotgun (WGS) entry which is preliminary data.</text>
</comment>
<accession>A0ABV1ECQ0</accession>
<dbReference type="Proteomes" id="UP001464378">
    <property type="component" value="Unassembled WGS sequence"/>
</dbReference>
<name>A0ABV1ECQ0_9FIRM</name>
<proteinExistence type="predicted"/>
<dbReference type="RefSeq" id="WP_349232688.1">
    <property type="nucleotide sequence ID" value="NZ_JBBMFK010000042.1"/>
</dbReference>
<sequence length="196" mass="21789">MAIIHGTTIGGEGILSGVSVEVKSEQFETIYETVSDETGFFSLSVPDGVYPFLTAVREYGDRYLEYWAQNVPAQRELTLDVRIDTVEVYGLHAFHVKGAANALTVYFRPMSLYKFKSGAHDIAPELDKCGITILVDGQQSEIYSLNRVQEYAGEDVGLLTAYLLQASVPQDADEWKRVDVTVRDSDGRFGCATLFR</sequence>
<evidence type="ECO:0008006" key="3">
    <source>
        <dbReference type="Google" id="ProtNLM"/>
    </source>
</evidence>
<protein>
    <recommendedName>
        <fullName evidence="3">Carboxypeptidase regulatory-like domain-containing protein</fullName>
    </recommendedName>
</protein>
<evidence type="ECO:0000313" key="2">
    <source>
        <dbReference type="Proteomes" id="UP001464378"/>
    </source>
</evidence>
<gene>
    <name evidence="1" type="ORF">WMO64_16515</name>
</gene>
<evidence type="ECO:0000313" key="1">
    <source>
        <dbReference type="EMBL" id="MEQ2445056.1"/>
    </source>
</evidence>